<dbReference type="RefSeq" id="WP_176941819.1">
    <property type="nucleotide sequence ID" value="NZ_JABZEC010000001.1"/>
</dbReference>
<protein>
    <submittedName>
        <fullName evidence="2">DNA-directed RNA polymerase subunit beta</fullName>
    </submittedName>
</protein>
<keyword evidence="2" id="KW-0804">Transcription</keyword>
<keyword evidence="2" id="KW-0240">DNA-directed RNA polymerase</keyword>
<dbReference type="GO" id="GO:0000428">
    <property type="term" value="C:DNA-directed RNA polymerase complex"/>
    <property type="evidence" value="ECO:0007669"/>
    <property type="project" value="UniProtKB-KW"/>
</dbReference>
<gene>
    <name evidence="2" type="ORF">HU830_00290</name>
</gene>
<proteinExistence type="predicted"/>
<dbReference type="Proteomes" id="UP000563523">
    <property type="component" value="Unassembled WGS sequence"/>
</dbReference>
<evidence type="ECO:0000256" key="1">
    <source>
        <dbReference type="SAM" id="Phobius"/>
    </source>
</evidence>
<dbReference type="InterPro" id="IPR024596">
    <property type="entry name" value="RNApol_su_b/EpuA"/>
</dbReference>
<reference evidence="2 3" key="1">
    <citation type="submission" date="2020-06" db="EMBL/GenBank/DDBJ databases">
        <authorList>
            <person name="Kang J."/>
        </authorList>
    </citation>
    <scope>NUCLEOTIDE SEQUENCE [LARGE SCALE GENOMIC DNA]</scope>
    <source>
        <strain evidence="2 3">DCY120</strain>
    </source>
</reference>
<evidence type="ECO:0000313" key="2">
    <source>
        <dbReference type="EMBL" id="NVY95647.1"/>
    </source>
</evidence>
<comment type="caution">
    <text evidence="2">The sequence shown here is derived from an EMBL/GenBank/DDBJ whole genome shotgun (WGS) entry which is preliminary data.</text>
</comment>
<keyword evidence="1" id="KW-0472">Membrane</keyword>
<sequence>MNKSYGNHLLKIIGMIIIIFVILFIVGMMLGAILGGGNLLTPLLPSTWAHIADFAS</sequence>
<organism evidence="2 3">
    <name type="scientific">Bombilactobacillus apium</name>
    <dbReference type="NCBI Taxonomy" id="2675299"/>
    <lineage>
        <taxon>Bacteria</taxon>
        <taxon>Bacillati</taxon>
        <taxon>Bacillota</taxon>
        <taxon>Bacilli</taxon>
        <taxon>Lactobacillales</taxon>
        <taxon>Lactobacillaceae</taxon>
        <taxon>Bombilactobacillus</taxon>
    </lineage>
</organism>
<dbReference type="Pfam" id="PF11772">
    <property type="entry name" value="EpuA"/>
    <property type="match status" value="1"/>
</dbReference>
<dbReference type="EMBL" id="JABZEC010000001">
    <property type="protein sequence ID" value="NVY95647.1"/>
    <property type="molecule type" value="Genomic_DNA"/>
</dbReference>
<name>A0A850R483_9LACO</name>
<evidence type="ECO:0000313" key="3">
    <source>
        <dbReference type="Proteomes" id="UP000563523"/>
    </source>
</evidence>
<keyword evidence="1" id="KW-1133">Transmembrane helix</keyword>
<dbReference type="AlphaFoldDB" id="A0A850R483"/>
<feature type="transmembrane region" description="Helical" evidence="1">
    <location>
        <begin position="12"/>
        <end position="34"/>
    </location>
</feature>
<keyword evidence="3" id="KW-1185">Reference proteome</keyword>
<accession>A0A850R483</accession>
<keyword evidence="1" id="KW-0812">Transmembrane</keyword>